<sequence>MWTPERHDRIISLLHQRQRLTTDAFALELGVSKETVRRDLIELESNGKLKRMHGGAVPCDLPAENLAEASYLERARQFQAEKRAIARHAAALIEPGSACFIDAGSSTHALAQALLNNKGLRVITNSVEVAKTLAAGSDIEVHLLGGNLHTDVPATSGDFTISEIARFHADYALISPTALSPEHGALNYAWHEAGVARAMLAHARHNIMLAHADKLGQGSRVQICGAAAIDSLITDSQAEPAMLERLRRAGIKRVISAPV</sequence>
<dbReference type="InterPro" id="IPR036388">
    <property type="entry name" value="WH-like_DNA-bd_sf"/>
</dbReference>
<gene>
    <name evidence="6" type="ORF">PRZ03_21830</name>
</gene>
<evidence type="ECO:0000256" key="3">
    <source>
        <dbReference type="ARBA" id="ARBA00023125"/>
    </source>
</evidence>
<accession>A0ABT5KMY2</accession>
<dbReference type="InterPro" id="IPR014036">
    <property type="entry name" value="DeoR-like_C"/>
</dbReference>
<dbReference type="Pfam" id="PF00455">
    <property type="entry name" value="DeoRC"/>
    <property type="match status" value="1"/>
</dbReference>
<name>A0ABT5KMY2_9BURK</name>
<dbReference type="PRINTS" id="PR00037">
    <property type="entry name" value="HTHLACR"/>
</dbReference>
<dbReference type="Gene3D" id="1.10.10.10">
    <property type="entry name" value="Winged helix-like DNA-binding domain superfamily/Winged helix DNA-binding domain"/>
    <property type="match status" value="1"/>
</dbReference>
<evidence type="ECO:0000259" key="5">
    <source>
        <dbReference type="PROSITE" id="PS51000"/>
    </source>
</evidence>
<dbReference type="SUPFAM" id="SSF100950">
    <property type="entry name" value="NagB/RpiA/CoA transferase-like"/>
    <property type="match status" value="1"/>
</dbReference>
<dbReference type="SUPFAM" id="SSF46785">
    <property type="entry name" value="Winged helix' DNA-binding domain"/>
    <property type="match status" value="1"/>
</dbReference>
<evidence type="ECO:0000313" key="7">
    <source>
        <dbReference type="Proteomes" id="UP001221189"/>
    </source>
</evidence>
<dbReference type="PROSITE" id="PS51000">
    <property type="entry name" value="HTH_DEOR_2"/>
    <property type="match status" value="1"/>
</dbReference>
<dbReference type="PANTHER" id="PTHR30363">
    <property type="entry name" value="HTH-TYPE TRANSCRIPTIONAL REGULATOR SRLR-RELATED"/>
    <property type="match status" value="1"/>
</dbReference>
<dbReference type="Pfam" id="PF08220">
    <property type="entry name" value="HTH_DeoR"/>
    <property type="match status" value="1"/>
</dbReference>
<proteinExistence type="predicted"/>
<reference evidence="6 7" key="1">
    <citation type="submission" date="2022-10" db="EMBL/GenBank/DDBJ databases">
        <title>Paucibacter sp. hw1 Genome sequencing.</title>
        <authorList>
            <person name="Park S."/>
        </authorList>
    </citation>
    <scope>NUCLEOTIDE SEQUENCE [LARGE SCALE GENOMIC DNA]</scope>
    <source>
        <strain evidence="7">hw1</strain>
    </source>
</reference>
<dbReference type="InterPro" id="IPR050313">
    <property type="entry name" value="Carb_Metab_HTH_regulators"/>
</dbReference>
<keyword evidence="3 6" id="KW-0238">DNA-binding</keyword>
<dbReference type="Gene3D" id="3.30.750.70">
    <property type="entry name" value="4-hydroxybutyrate coenzyme like domains"/>
    <property type="match status" value="1"/>
</dbReference>
<evidence type="ECO:0000313" key="6">
    <source>
        <dbReference type="EMBL" id="MDC8774211.1"/>
    </source>
</evidence>
<dbReference type="InterPro" id="IPR018356">
    <property type="entry name" value="Tscrpt_reg_HTH_DeoR_CS"/>
</dbReference>
<dbReference type="RefSeq" id="WP_273602244.1">
    <property type="nucleotide sequence ID" value="NZ_JAQQXT010000018.1"/>
</dbReference>
<keyword evidence="4" id="KW-0804">Transcription</keyword>
<dbReference type="SMART" id="SM00420">
    <property type="entry name" value="HTH_DEOR"/>
    <property type="match status" value="1"/>
</dbReference>
<dbReference type="PANTHER" id="PTHR30363:SF4">
    <property type="entry name" value="GLYCEROL-3-PHOSPHATE REGULON REPRESSOR"/>
    <property type="match status" value="1"/>
</dbReference>
<evidence type="ECO:0000256" key="1">
    <source>
        <dbReference type="ARBA" id="ARBA00022491"/>
    </source>
</evidence>
<comment type="caution">
    <text evidence="6">The sequence shown here is derived from an EMBL/GenBank/DDBJ whole genome shotgun (WGS) entry which is preliminary data.</text>
</comment>
<dbReference type="Proteomes" id="UP001221189">
    <property type="component" value="Unassembled WGS sequence"/>
</dbReference>
<evidence type="ECO:0000256" key="2">
    <source>
        <dbReference type="ARBA" id="ARBA00023015"/>
    </source>
</evidence>
<keyword evidence="2" id="KW-0805">Transcription regulation</keyword>
<keyword evidence="7" id="KW-1185">Reference proteome</keyword>
<keyword evidence="1" id="KW-0678">Repressor</keyword>
<dbReference type="PROSITE" id="PS00894">
    <property type="entry name" value="HTH_DEOR_1"/>
    <property type="match status" value="1"/>
</dbReference>
<dbReference type="EMBL" id="JAQQXT010000018">
    <property type="protein sequence ID" value="MDC8774211.1"/>
    <property type="molecule type" value="Genomic_DNA"/>
</dbReference>
<evidence type="ECO:0000256" key="4">
    <source>
        <dbReference type="ARBA" id="ARBA00023163"/>
    </source>
</evidence>
<dbReference type="InterPro" id="IPR037171">
    <property type="entry name" value="NagB/RpiA_transferase-like"/>
</dbReference>
<dbReference type="InterPro" id="IPR036390">
    <property type="entry name" value="WH_DNA-bd_sf"/>
</dbReference>
<feature type="domain" description="HTH deoR-type" evidence="5">
    <location>
        <begin position="3"/>
        <end position="58"/>
    </location>
</feature>
<organism evidence="6 7">
    <name type="scientific">Roseateles albus</name>
    <dbReference type="NCBI Taxonomy" id="2987525"/>
    <lineage>
        <taxon>Bacteria</taxon>
        <taxon>Pseudomonadati</taxon>
        <taxon>Pseudomonadota</taxon>
        <taxon>Betaproteobacteria</taxon>
        <taxon>Burkholderiales</taxon>
        <taxon>Sphaerotilaceae</taxon>
        <taxon>Roseateles</taxon>
    </lineage>
</organism>
<dbReference type="GO" id="GO:0003677">
    <property type="term" value="F:DNA binding"/>
    <property type="evidence" value="ECO:0007669"/>
    <property type="project" value="UniProtKB-KW"/>
</dbReference>
<dbReference type="InterPro" id="IPR001034">
    <property type="entry name" value="DeoR_HTH"/>
</dbReference>
<protein>
    <submittedName>
        <fullName evidence="6">DeoR/GlpR family DNA-binding transcription regulator</fullName>
    </submittedName>
</protein>
<dbReference type="SMART" id="SM01134">
    <property type="entry name" value="DeoRC"/>
    <property type="match status" value="1"/>
</dbReference>